<evidence type="ECO:0000313" key="1">
    <source>
        <dbReference type="EMBL" id="AQS56017.1"/>
    </source>
</evidence>
<dbReference type="STRING" id="1471761.B0W44_09780"/>
<dbReference type="EMBL" id="CP019699">
    <property type="protein sequence ID" value="AQS56017.1"/>
    <property type="molecule type" value="Genomic_DNA"/>
</dbReference>
<reference evidence="1 2" key="1">
    <citation type="journal article" date="2015" name="Int. J. Syst. Evol. Microbiol.">
        <title>Novibacillus thermophilus gen. nov., sp. nov., a Gram-staining-negative and moderately thermophilic member of the family Thermoactinomycetaceae.</title>
        <authorList>
            <person name="Yang G."/>
            <person name="Chen J."/>
            <person name="Zhou S."/>
        </authorList>
    </citation>
    <scope>NUCLEOTIDE SEQUENCE [LARGE SCALE GENOMIC DNA]</scope>
    <source>
        <strain evidence="1 2">SG-1</strain>
    </source>
</reference>
<dbReference type="KEGG" id="ntr:B0W44_09780"/>
<name>A0A1U9K7I1_9BACL</name>
<keyword evidence="2" id="KW-1185">Reference proteome</keyword>
<accession>A0A1U9K7I1</accession>
<gene>
    <name evidence="1" type="ORF">B0W44_09780</name>
</gene>
<dbReference type="AlphaFoldDB" id="A0A1U9K7I1"/>
<protein>
    <submittedName>
        <fullName evidence="1">Uncharacterized protein</fullName>
    </submittedName>
</protein>
<dbReference type="OrthoDB" id="2381628at2"/>
<evidence type="ECO:0000313" key="2">
    <source>
        <dbReference type="Proteomes" id="UP000188603"/>
    </source>
</evidence>
<proteinExistence type="predicted"/>
<organism evidence="1 2">
    <name type="scientific">Novibacillus thermophilus</name>
    <dbReference type="NCBI Taxonomy" id="1471761"/>
    <lineage>
        <taxon>Bacteria</taxon>
        <taxon>Bacillati</taxon>
        <taxon>Bacillota</taxon>
        <taxon>Bacilli</taxon>
        <taxon>Bacillales</taxon>
        <taxon>Thermoactinomycetaceae</taxon>
        <taxon>Novibacillus</taxon>
    </lineage>
</organism>
<dbReference type="Proteomes" id="UP000188603">
    <property type="component" value="Chromosome"/>
</dbReference>
<dbReference type="RefSeq" id="WP_077719876.1">
    <property type="nucleotide sequence ID" value="NZ_CP019699.1"/>
</dbReference>
<sequence>MDDSQFIQVKSLEGELLYTQKRKRLGCTLTTKELIIQQPHTTYHMLLDDIIGIIPFQLENTSRPIGIVGETEIVTRFPRQYYKVAVRELYVIKRNGILQRNDAHLIVPFNRRFMDKMAEHSGLTVLPV</sequence>